<keyword evidence="4 9" id="KW-0963">Cytoplasm</keyword>
<evidence type="ECO:0000256" key="3">
    <source>
        <dbReference type="ARBA" id="ARBA00005740"/>
    </source>
</evidence>
<evidence type="ECO:0000256" key="1">
    <source>
        <dbReference type="ARBA" id="ARBA00004496"/>
    </source>
</evidence>
<dbReference type="InterPro" id="IPR018225">
    <property type="entry name" value="Transaldolase_AS"/>
</dbReference>
<dbReference type="Gene3D" id="3.20.20.70">
    <property type="entry name" value="Aldolase class I"/>
    <property type="match status" value="1"/>
</dbReference>
<keyword evidence="5 9" id="KW-0808">Transferase</keyword>
<comment type="pathway">
    <text evidence="2 9">Carbohydrate degradation; pentose phosphate pathway; D-glyceraldehyde 3-phosphate and beta-D-fructose 6-phosphate from D-ribose 5-phosphate and D-xylulose 5-phosphate (non-oxidative stage): step 2/3.</text>
</comment>
<dbReference type="AlphaFoldDB" id="A0A3N5AT69"/>
<dbReference type="PANTHER" id="PTHR10683">
    <property type="entry name" value="TRANSALDOLASE"/>
    <property type="match status" value="1"/>
</dbReference>
<dbReference type="InterPro" id="IPR004731">
    <property type="entry name" value="Transaldolase_3B/F6P_aldolase"/>
</dbReference>
<feature type="active site" description="Schiff-base intermediate with substrate" evidence="9">
    <location>
        <position position="84"/>
    </location>
</feature>
<dbReference type="InterPro" id="IPR022999">
    <property type="entry name" value="Transaldolase_3B"/>
</dbReference>
<dbReference type="PANTHER" id="PTHR10683:SF40">
    <property type="entry name" value="FRUCTOSE-6-PHOSPHATE ALDOLASE 1-RELATED"/>
    <property type="match status" value="1"/>
</dbReference>
<dbReference type="Proteomes" id="UP000282654">
    <property type="component" value="Unassembled WGS sequence"/>
</dbReference>
<evidence type="ECO:0000256" key="4">
    <source>
        <dbReference type="ARBA" id="ARBA00022490"/>
    </source>
</evidence>
<dbReference type="NCBIfam" id="TIGR00875">
    <property type="entry name" value="fsa_talC_mipB"/>
    <property type="match status" value="1"/>
</dbReference>
<comment type="caution">
    <text evidence="10">The sequence shown here is derived from an EMBL/GenBank/DDBJ whole genome shotgun (WGS) entry which is preliminary data.</text>
</comment>
<dbReference type="EMBL" id="RKRE01000002">
    <property type="protein sequence ID" value="RPF46840.1"/>
    <property type="molecule type" value="Genomic_DNA"/>
</dbReference>
<dbReference type="HAMAP" id="MF_00494">
    <property type="entry name" value="Transaldolase_3b"/>
    <property type="match status" value="1"/>
</dbReference>
<dbReference type="GO" id="GO:0006098">
    <property type="term" value="P:pentose-phosphate shunt"/>
    <property type="evidence" value="ECO:0007669"/>
    <property type="project" value="UniProtKB-UniRule"/>
</dbReference>
<keyword evidence="11" id="KW-1185">Reference proteome</keyword>
<proteinExistence type="inferred from homology"/>
<reference evidence="10 11" key="1">
    <citation type="submission" date="2018-11" db="EMBL/GenBank/DDBJ databases">
        <title>Genomic Encyclopedia of Type Strains, Phase IV (KMG-IV): sequencing the most valuable type-strain genomes for metagenomic binning, comparative biology and taxonomic classification.</title>
        <authorList>
            <person name="Goeker M."/>
        </authorList>
    </citation>
    <scope>NUCLEOTIDE SEQUENCE [LARGE SCALE GENOMIC DNA]</scope>
    <source>
        <strain evidence="10 11">DSM 102936</strain>
    </source>
</reference>
<keyword evidence="7 9" id="KW-0704">Schiff base</keyword>
<dbReference type="GO" id="GO:0004801">
    <property type="term" value="F:transaldolase activity"/>
    <property type="evidence" value="ECO:0007669"/>
    <property type="project" value="UniProtKB-UniRule"/>
</dbReference>
<evidence type="ECO:0000256" key="2">
    <source>
        <dbReference type="ARBA" id="ARBA00004857"/>
    </source>
</evidence>
<gene>
    <name evidence="9" type="primary">tal</name>
    <name evidence="10" type="ORF">EDD75_1100</name>
</gene>
<keyword evidence="6 9" id="KW-0570">Pentose shunt</keyword>
<evidence type="ECO:0000256" key="8">
    <source>
        <dbReference type="ARBA" id="ARBA00048810"/>
    </source>
</evidence>
<dbReference type="GO" id="GO:0005975">
    <property type="term" value="P:carbohydrate metabolic process"/>
    <property type="evidence" value="ECO:0007669"/>
    <property type="project" value="InterPro"/>
</dbReference>
<evidence type="ECO:0000313" key="10">
    <source>
        <dbReference type="EMBL" id="RPF46840.1"/>
    </source>
</evidence>
<dbReference type="UniPathway" id="UPA00115">
    <property type="reaction ID" value="UER00414"/>
</dbReference>
<dbReference type="CDD" id="cd00956">
    <property type="entry name" value="Transaldolase_FSA"/>
    <property type="match status" value="1"/>
</dbReference>
<comment type="catalytic activity">
    <reaction evidence="8 9">
        <text>D-sedoheptulose 7-phosphate + D-glyceraldehyde 3-phosphate = D-erythrose 4-phosphate + beta-D-fructose 6-phosphate</text>
        <dbReference type="Rhea" id="RHEA:17053"/>
        <dbReference type="ChEBI" id="CHEBI:16897"/>
        <dbReference type="ChEBI" id="CHEBI:57483"/>
        <dbReference type="ChEBI" id="CHEBI:57634"/>
        <dbReference type="ChEBI" id="CHEBI:59776"/>
        <dbReference type="EC" id="2.2.1.2"/>
    </reaction>
</comment>
<evidence type="ECO:0000256" key="7">
    <source>
        <dbReference type="ARBA" id="ARBA00023270"/>
    </source>
</evidence>
<organism evidence="10 11">
    <name type="scientific">Thermodesulfitimonas autotrophica</name>
    <dbReference type="NCBI Taxonomy" id="1894989"/>
    <lineage>
        <taxon>Bacteria</taxon>
        <taxon>Bacillati</taxon>
        <taxon>Bacillota</taxon>
        <taxon>Clostridia</taxon>
        <taxon>Thermoanaerobacterales</taxon>
        <taxon>Thermoanaerobacteraceae</taxon>
        <taxon>Thermodesulfitimonas</taxon>
    </lineage>
</organism>
<dbReference type="Pfam" id="PF00923">
    <property type="entry name" value="TAL_FSA"/>
    <property type="match status" value="1"/>
</dbReference>
<accession>A0A3N5AT69</accession>
<sequence length="226" mass="23983">MRIFLDTAKVAEIKEAVAWGVIDGVTTNPTLLARAGQADVAAVTREICALVPGPVSVEVLGTTAAEMIREARTYAAWKLNTAVKIPMTVEGLKAVKELSQEGIKTNVTLIFSANQALLAAKAGATFVSPFVGRLDDISHDGLAVIRDTAEIFRLYGFTTEIIAASIRHPLHVLAAAKAGAHIATVPFAVLKQMVKHPLTDIGIERFLADWRALTEKQTGPAAACGC</sequence>
<dbReference type="InterPro" id="IPR001585">
    <property type="entry name" value="TAL/FSA"/>
</dbReference>
<comment type="similarity">
    <text evidence="3 9">Belongs to the transaldolase family. Type 3B subfamily.</text>
</comment>
<dbReference type="PROSITE" id="PS01054">
    <property type="entry name" value="TRANSALDOLASE_1"/>
    <property type="match status" value="1"/>
</dbReference>
<evidence type="ECO:0000256" key="5">
    <source>
        <dbReference type="ARBA" id="ARBA00022679"/>
    </source>
</evidence>
<dbReference type="EC" id="2.2.1.2" evidence="9"/>
<dbReference type="InterPro" id="IPR013785">
    <property type="entry name" value="Aldolase_TIM"/>
</dbReference>
<dbReference type="RefSeq" id="WP_123929206.1">
    <property type="nucleotide sequence ID" value="NZ_RKRE01000002.1"/>
</dbReference>
<dbReference type="FunFam" id="3.20.20.70:FF:000018">
    <property type="entry name" value="Probable transaldolase"/>
    <property type="match status" value="1"/>
</dbReference>
<evidence type="ECO:0000313" key="11">
    <source>
        <dbReference type="Proteomes" id="UP000282654"/>
    </source>
</evidence>
<comment type="function">
    <text evidence="9">Transaldolase is important for the balance of metabolites in the pentose-phosphate pathway.</text>
</comment>
<comment type="subcellular location">
    <subcellularLocation>
        <location evidence="1 9">Cytoplasm</location>
    </subcellularLocation>
</comment>
<dbReference type="InterPro" id="IPR033919">
    <property type="entry name" value="TSA/FSA_arc/bac"/>
</dbReference>
<dbReference type="SUPFAM" id="SSF51569">
    <property type="entry name" value="Aldolase"/>
    <property type="match status" value="1"/>
</dbReference>
<dbReference type="OrthoDB" id="9807051at2"/>
<name>A0A3N5AT69_9THEO</name>
<evidence type="ECO:0000256" key="9">
    <source>
        <dbReference type="HAMAP-Rule" id="MF_00494"/>
    </source>
</evidence>
<evidence type="ECO:0000256" key="6">
    <source>
        <dbReference type="ARBA" id="ARBA00023126"/>
    </source>
</evidence>
<protein>
    <recommendedName>
        <fullName evidence="9">Probable transaldolase</fullName>
        <ecNumber evidence="9">2.2.1.2</ecNumber>
    </recommendedName>
</protein>
<dbReference type="GO" id="GO:0016832">
    <property type="term" value="F:aldehyde-lyase activity"/>
    <property type="evidence" value="ECO:0007669"/>
    <property type="project" value="InterPro"/>
</dbReference>
<dbReference type="GO" id="GO:0005737">
    <property type="term" value="C:cytoplasm"/>
    <property type="evidence" value="ECO:0007669"/>
    <property type="project" value="UniProtKB-SubCell"/>
</dbReference>